<name>A0ABP0LAA3_9DINO</name>
<dbReference type="EMBL" id="CAXAMN010011425">
    <property type="protein sequence ID" value="CAK9035197.1"/>
    <property type="molecule type" value="Genomic_DNA"/>
</dbReference>
<evidence type="ECO:0000313" key="4">
    <source>
        <dbReference type="Proteomes" id="UP001642484"/>
    </source>
</evidence>
<feature type="coiled-coil region" evidence="1">
    <location>
        <begin position="115"/>
        <end position="142"/>
    </location>
</feature>
<keyword evidence="4" id="KW-1185">Reference proteome</keyword>
<feature type="compositionally biased region" description="Low complexity" evidence="2">
    <location>
        <begin position="79"/>
        <end position="88"/>
    </location>
</feature>
<dbReference type="Proteomes" id="UP001642484">
    <property type="component" value="Unassembled WGS sequence"/>
</dbReference>
<reference evidence="3 4" key="1">
    <citation type="submission" date="2024-02" db="EMBL/GenBank/DDBJ databases">
        <authorList>
            <person name="Chen Y."/>
            <person name="Shah S."/>
            <person name="Dougan E. K."/>
            <person name="Thang M."/>
            <person name="Chan C."/>
        </authorList>
    </citation>
    <scope>NUCLEOTIDE SEQUENCE [LARGE SCALE GENOMIC DNA]</scope>
</reference>
<feature type="region of interest" description="Disordered" evidence="2">
    <location>
        <begin position="44"/>
        <end position="88"/>
    </location>
</feature>
<evidence type="ECO:0000313" key="3">
    <source>
        <dbReference type="EMBL" id="CAK9035197.1"/>
    </source>
</evidence>
<protein>
    <submittedName>
        <fullName evidence="3">Uncharacterized protein</fullName>
    </submittedName>
</protein>
<organism evidence="3 4">
    <name type="scientific">Durusdinium trenchii</name>
    <dbReference type="NCBI Taxonomy" id="1381693"/>
    <lineage>
        <taxon>Eukaryota</taxon>
        <taxon>Sar</taxon>
        <taxon>Alveolata</taxon>
        <taxon>Dinophyceae</taxon>
        <taxon>Suessiales</taxon>
        <taxon>Symbiodiniaceae</taxon>
        <taxon>Durusdinium</taxon>
    </lineage>
</organism>
<evidence type="ECO:0000256" key="2">
    <source>
        <dbReference type="SAM" id="MobiDB-lite"/>
    </source>
</evidence>
<gene>
    <name evidence="3" type="ORF">CCMP2556_LOCUS19807</name>
</gene>
<proteinExistence type="predicted"/>
<sequence length="144" mass="15325">GSISDILTSPVDDWEGEIEAKHFEANSKSLGTLYRRAARNDDDGLGPFGLHKASAEPVLKKTPSEPELTGPLGLDDGHASASAGSASAPPVALITVTVSRKPTRAMYHVSDTTDVAFLIARLAREIRQAKQAQENEEACQTEKA</sequence>
<comment type="caution">
    <text evidence="3">The sequence shown here is derived from an EMBL/GenBank/DDBJ whole genome shotgun (WGS) entry which is preliminary data.</text>
</comment>
<accession>A0ABP0LAA3</accession>
<evidence type="ECO:0000256" key="1">
    <source>
        <dbReference type="SAM" id="Coils"/>
    </source>
</evidence>
<keyword evidence="1" id="KW-0175">Coiled coil</keyword>
<feature type="non-terminal residue" evidence="3">
    <location>
        <position position="1"/>
    </location>
</feature>